<comment type="caution">
    <text evidence="2">The sequence shown here is derived from an EMBL/GenBank/DDBJ whole genome shotgun (WGS) entry which is preliminary data.</text>
</comment>
<evidence type="ECO:0000256" key="1">
    <source>
        <dbReference type="SAM" id="MobiDB-lite"/>
    </source>
</evidence>
<evidence type="ECO:0000313" key="3">
    <source>
        <dbReference type="Proteomes" id="UP001221898"/>
    </source>
</evidence>
<evidence type="ECO:0000313" key="2">
    <source>
        <dbReference type="EMBL" id="KAJ8411050.1"/>
    </source>
</evidence>
<gene>
    <name evidence="2" type="ORF">AAFF_G00180850</name>
</gene>
<keyword evidence="3" id="KW-1185">Reference proteome</keyword>
<reference evidence="2" key="1">
    <citation type="journal article" date="2023" name="Science">
        <title>Genome structures resolve the early diversification of teleost fishes.</title>
        <authorList>
            <person name="Parey E."/>
            <person name="Louis A."/>
            <person name="Montfort J."/>
            <person name="Bouchez O."/>
            <person name="Roques C."/>
            <person name="Iampietro C."/>
            <person name="Lluch J."/>
            <person name="Castinel A."/>
            <person name="Donnadieu C."/>
            <person name="Desvignes T."/>
            <person name="Floi Bucao C."/>
            <person name="Jouanno E."/>
            <person name="Wen M."/>
            <person name="Mejri S."/>
            <person name="Dirks R."/>
            <person name="Jansen H."/>
            <person name="Henkel C."/>
            <person name="Chen W.J."/>
            <person name="Zahm M."/>
            <person name="Cabau C."/>
            <person name="Klopp C."/>
            <person name="Thompson A.W."/>
            <person name="Robinson-Rechavi M."/>
            <person name="Braasch I."/>
            <person name="Lecointre G."/>
            <person name="Bobe J."/>
            <person name="Postlethwait J.H."/>
            <person name="Berthelot C."/>
            <person name="Roest Crollius H."/>
            <person name="Guiguen Y."/>
        </authorList>
    </citation>
    <scope>NUCLEOTIDE SEQUENCE</scope>
    <source>
        <strain evidence="2">NC1722</strain>
    </source>
</reference>
<sequence>MRPSMMDQLPHRGLQPKTFHATASAMLDQPPCPLPPAHVNDLATVVPQPAFVRRGRLSYNSATDDVALATTPGSCCRSRTGDYLP</sequence>
<protein>
    <submittedName>
        <fullName evidence="2">Uncharacterized protein</fullName>
    </submittedName>
</protein>
<accession>A0AAD7SYF0</accession>
<dbReference type="AlphaFoldDB" id="A0AAD7SYF0"/>
<feature type="region of interest" description="Disordered" evidence="1">
    <location>
        <begin position="1"/>
        <end position="27"/>
    </location>
</feature>
<organism evidence="2 3">
    <name type="scientific">Aldrovandia affinis</name>
    <dbReference type="NCBI Taxonomy" id="143900"/>
    <lineage>
        <taxon>Eukaryota</taxon>
        <taxon>Metazoa</taxon>
        <taxon>Chordata</taxon>
        <taxon>Craniata</taxon>
        <taxon>Vertebrata</taxon>
        <taxon>Euteleostomi</taxon>
        <taxon>Actinopterygii</taxon>
        <taxon>Neopterygii</taxon>
        <taxon>Teleostei</taxon>
        <taxon>Notacanthiformes</taxon>
        <taxon>Halosauridae</taxon>
        <taxon>Aldrovandia</taxon>
    </lineage>
</organism>
<dbReference type="EMBL" id="JAINUG010000024">
    <property type="protein sequence ID" value="KAJ8411050.1"/>
    <property type="molecule type" value="Genomic_DNA"/>
</dbReference>
<proteinExistence type="predicted"/>
<dbReference type="Proteomes" id="UP001221898">
    <property type="component" value="Unassembled WGS sequence"/>
</dbReference>
<name>A0AAD7SYF0_9TELE</name>